<dbReference type="AlphaFoldDB" id="A0A1H7Q003"/>
<dbReference type="InterPro" id="IPR007712">
    <property type="entry name" value="RelE/ParE_toxin"/>
</dbReference>
<keyword evidence="1" id="KW-1277">Toxin-antitoxin system</keyword>
<dbReference type="Pfam" id="PF05016">
    <property type="entry name" value="ParE_toxin"/>
    <property type="match status" value="1"/>
</dbReference>
<reference evidence="3" key="1">
    <citation type="submission" date="2016-10" db="EMBL/GenBank/DDBJ databases">
        <authorList>
            <person name="Varghese N."/>
            <person name="Submissions S."/>
        </authorList>
    </citation>
    <scope>NUCLEOTIDE SEQUENCE [LARGE SCALE GENOMIC DNA]</scope>
    <source>
        <strain evidence="3">Jip14</strain>
    </source>
</reference>
<proteinExistence type="predicted"/>
<dbReference type="Gene3D" id="3.30.2310.20">
    <property type="entry name" value="RelE-like"/>
    <property type="match status" value="1"/>
</dbReference>
<dbReference type="Proteomes" id="UP000198916">
    <property type="component" value="Unassembled WGS sequence"/>
</dbReference>
<evidence type="ECO:0000313" key="2">
    <source>
        <dbReference type="EMBL" id="SEL40825.1"/>
    </source>
</evidence>
<dbReference type="InterPro" id="IPR035093">
    <property type="entry name" value="RelE/ParE_toxin_dom_sf"/>
</dbReference>
<accession>A0A1H7Q003</accession>
<gene>
    <name evidence="2" type="ORF">SAMN05421740_10581</name>
</gene>
<protein>
    <submittedName>
        <fullName evidence="2">Plasmid stabilization system protein ParE</fullName>
    </submittedName>
</protein>
<sequence>MGLSVQYAETFESTFKALTDFLRENWGDKVVTDFVEETEKVIDLITNFPRMYKASSFDQNVRVAPINKLSSLFYEVTDKHITLLHIIDTRQEPFWL</sequence>
<dbReference type="RefSeq" id="WP_177181124.1">
    <property type="nucleotide sequence ID" value="NZ_FNZR01000005.1"/>
</dbReference>
<dbReference type="EMBL" id="FNZR01000005">
    <property type="protein sequence ID" value="SEL40825.1"/>
    <property type="molecule type" value="Genomic_DNA"/>
</dbReference>
<evidence type="ECO:0000313" key="3">
    <source>
        <dbReference type="Proteomes" id="UP000198916"/>
    </source>
</evidence>
<evidence type="ECO:0000256" key="1">
    <source>
        <dbReference type="ARBA" id="ARBA00022649"/>
    </source>
</evidence>
<keyword evidence="3" id="KW-1185">Reference proteome</keyword>
<dbReference type="STRING" id="332977.SAMN05421740_10581"/>
<name>A0A1H7Q003_9SPHI</name>
<organism evidence="2 3">
    <name type="scientific">Parapedobacter koreensis</name>
    <dbReference type="NCBI Taxonomy" id="332977"/>
    <lineage>
        <taxon>Bacteria</taxon>
        <taxon>Pseudomonadati</taxon>
        <taxon>Bacteroidota</taxon>
        <taxon>Sphingobacteriia</taxon>
        <taxon>Sphingobacteriales</taxon>
        <taxon>Sphingobacteriaceae</taxon>
        <taxon>Parapedobacter</taxon>
    </lineage>
</organism>